<evidence type="ECO:0000313" key="4">
    <source>
        <dbReference type="Proteomes" id="UP000318141"/>
    </source>
</evidence>
<evidence type="ECO:0000313" key="3">
    <source>
        <dbReference type="EMBL" id="TWG86249.1"/>
    </source>
</evidence>
<reference evidence="3 4" key="1">
    <citation type="submission" date="2019-07" db="EMBL/GenBank/DDBJ databases">
        <title>Genome sequencing of lignin-degrading bacterial isolates.</title>
        <authorList>
            <person name="Gladden J."/>
        </authorList>
    </citation>
    <scope>NUCLEOTIDE SEQUENCE [LARGE SCALE GENOMIC DNA]</scope>
    <source>
        <strain evidence="3 4">J11</strain>
    </source>
</reference>
<dbReference type="AlphaFoldDB" id="A0A562BMT0"/>
<feature type="region of interest" description="Disordered" evidence="1">
    <location>
        <begin position="169"/>
        <end position="189"/>
    </location>
</feature>
<dbReference type="EMBL" id="VLJN01000014">
    <property type="protein sequence ID" value="TWG86249.1"/>
    <property type="molecule type" value="Genomic_DNA"/>
</dbReference>
<proteinExistence type="predicted"/>
<evidence type="ECO:0000259" key="2">
    <source>
        <dbReference type="Pfam" id="PF13681"/>
    </source>
</evidence>
<dbReference type="OrthoDB" id="8965388at2"/>
<dbReference type="Pfam" id="PF13681">
    <property type="entry name" value="PilX"/>
    <property type="match status" value="1"/>
</dbReference>
<gene>
    <name evidence="3" type="ORF">L602_002100000380</name>
</gene>
<organism evidence="3 4">
    <name type="scientific">Cupriavidus gilardii J11</name>
    <dbReference type="NCBI Taxonomy" id="936133"/>
    <lineage>
        <taxon>Bacteria</taxon>
        <taxon>Pseudomonadati</taxon>
        <taxon>Pseudomonadota</taxon>
        <taxon>Betaproteobacteria</taxon>
        <taxon>Burkholderiales</taxon>
        <taxon>Burkholderiaceae</taxon>
        <taxon>Cupriavidus</taxon>
    </lineage>
</organism>
<protein>
    <submittedName>
        <fullName evidence="3">Tfp pilus assembly protein PilX</fullName>
    </submittedName>
</protein>
<keyword evidence="4" id="KW-1185">Reference proteome</keyword>
<dbReference type="InterPro" id="IPR025205">
    <property type="entry name" value="PilX/PilW_C"/>
</dbReference>
<sequence>MLMSPQTRRGRIRPGKAAGAVTLLTVVAMLSVLLATASAMASLMIVAHHTVYWRLEREIAFRGAEVALADAEADLNAAFEDPRHRRLSPLPVPGMCGTGMQQGLCMASARAAPPWQNWLAPDTPGSENIGVAVGRFTGAQVPPIAGDAGGGARSPRYLVEVLGRTAHAPLAPASLPDPAAARGSQREPDRAPKWATFAFRITAIGYGRDPAVRAVLQAEWLGALKPTSPHGSRHAGRISWRELVPM</sequence>
<comment type="caution">
    <text evidence="3">The sequence shown here is derived from an EMBL/GenBank/DDBJ whole genome shotgun (WGS) entry which is preliminary data.</text>
</comment>
<feature type="domain" description="PilX/PilW C-terminal" evidence="2">
    <location>
        <begin position="102"/>
        <end position="218"/>
    </location>
</feature>
<accession>A0A562BMT0</accession>
<dbReference type="Proteomes" id="UP000318141">
    <property type="component" value="Unassembled WGS sequence"/>
</dbReference>
<evidence type="ECO:0000256" key="1">
    <source>
        <dbReference type="SAM" id="MobiDB-lite"/>
    </source>
</evidence>
<name>A0A562BMT0_9BURK</name>
<feature type="compositionally biased region" description="Low complexity" evidence="1">
    <location>
        <begin position="169"/>
        <end position="181"/>
    </location>
</feature>